<protein>
    <submittedName>
        <fullName evidence="3">Tripartite tricarboxylate transporter TctB family protein</fullName>
    </submittedName>
</protein>
<feature type="transmembrane region" description="Helical" evidence="1">
    <location>
        <begin position="125"/>
        <end position="143"/>
    </location>
</feature>
<evidence type="ECO:0000256" key="1">
    <source>
        <dbReference type="SAM" id="Phobius"/>
    </source>
</evidence>
<keyword evidence="1" id="KW-0812">Transmembrane</keyword>
<dbReference type="RefSeq" id="WP_066086550.1">
    <property type="nucleotide sequence ID" value="NZ_LRVM01000003.1"/>
</dbReference>
<evidence type="ECO:0000259" key="2">
    <source>
        <dbReference type="Pfam" id="PF07331"/>
    </source>
</evidence>
<dbReference type="EMBL" id="LRVM01000003">
    <property type="protein sequence ID" value="KXL53449.1"/>
    <property type="molecule type" value="Genomic_DNA"/>
</dbReference>
<name>A0A136WGH6_9FIRM</name>
<feature type="domain" description="DUF1468" evidence="2">
    <location>
        <begin position="7"/>
        <end position="146"/>
    </location>
</feature>
<feature type="transmembrane region" description="Helical" evidence="1">
    <location>
        <begin position="83"/>
        <end position="113"/>
    </location>
</feature>
<accession>A0A136WGH6</accession>
<sequence>MKKGNIVFSLICIVLGLYIIIVTMGYPKAAVYGTGVPGPGMWPGIIAGCLVVVSMVLLIKSIRMPKEVAEKVSERMNGSKRVLITMIGLVAYVALLNILGFIISTVVMLFAFIQWFSRGKIWESMLISVVTTLFIYCVFRFLLNVPVNFGLFYF</sequence>
<keyword evidence="1" id="KW-1133">Transmembrane helix</keyword>
<feature type="transmembrane region" description="Helical" evidence="1">
    <location>
        <begin position="7"/>
        <end position="26"/>
    </location>
</feature>
<dbReference type="OrthoDB" id="370592at2"/>
<evidence type="ECO:0000313" key="4">
    <source>
        <dbReference type="Proteomes" id="UP000070539"/>
    </source>
</evidence>
<comment type="caution">
    <text evidence="3">The sequence shown here is derived from an EMBL/GenBank/DDBJ whole genome shotgun (WGS) entry which is preliminary data.</text>
</comment>
<dbReference type="Proteomes" id="UP000070539">
    <property type="component" value="Unassembled WGS sequence"/>
</dbReference>
<dbReference type="STRING" id="36847.CLNEO_14200"/>
<gene>
    <name evidence="3" type="ORF">CLNEO_14200</name>
</gene>
<dbReference type="AlphaFoldDB" id="A0A136WGH6"/>
<dbReference type="InterPro" id="IPR009936">
    <property type="entry name" value="DUF1468"/>
</dbReference>
<organism evidence="3 4">
    <name type="scientific">Anaerotignum neopropionicum</name>
    <dbReference type="NCBI Taxonomy" id="36847"/>
    <lineage>
        <taxon>Bacteria</taxon>
        <taxon>Bacillati</taxon>
        <taxon>Bacillota</taxon>
        <taxon>Clostridia</taxon>
        <taxon>Lachnospirales</taxon>
        <taxon>Anaerotignaceae</taxon>
        <taxon>Anaerotignum</taxon>
    </lineage>
</organism>
<feature type="transmembrane region" description="Helical" evidence="1">
    <location>
        <begin position="41"/>
        <end position="62"/>
    </location>
</feature>
<evidence type="ECO:0000313" key="3">
    <source>
        <dbReference type="EMBL" id="KXL53449.1"/>
    </source>
</evidence>
<keyword evidence="4" id="KW-1185">Reference proteome</keyword>
<proteinExistence type="predicted"/>
<keyword evidence="1" id="KW-0472">Membrane</keyword>
<dbReference type="Pfam" id="PF07331">
    <property type="entry name" value="TctB"/>
    <property type="match status" value="1"/>
</dbReference>
<reference evidence="3 4" key="1">
    <citation type="submission" date="2016-01" db="EMBL/GenBank/DDBJ databases">
        <title>Genome sequence of Clostridium neopropionicum X4, DSM-3847.</title>
        <authorList>
            <person name="Poehlein A."/>
            <person name="Beck M.H."/>
            <person name="Bengelsdorf F.R."/>
            <person name="Daniel R."/>
            <person name="Duerre P."/>
        </authorList>
    </citation>
    <scope>NUCLEOTIDE SEQUENCE [LARGE SCALE GENOMIC DNA]</scope>
    <source>
        <strain evidence="3 4">DSM-3847</strain>
    </source>
</reference>